<dbReference type="SUPFAM" id="SSF55073">
    <property type="entry name" value="Nucleotide cyclase"/>
    <property type="match status" value="1"/>
</dbReference>
<keyword evidence="1" id="KW-0472">Membrane</keyword>
<sequence length="640" mass="72497">MKTLKLKNIPNLWLIVGAILFISSLVAYVYISYQTTREEIMSEVDARLLHAARTVPLILGRDYHDKLNQLTDEDYQAASNKLSELAKALDMTYVYTMIYDPPSVRFTASSFTEYDHKIGRISRFKETYAEATAVNVQAFSSTTPLFEVAHDRWGSFKSVFVPYIAPSGQAYIAGADIALADLEAQLQQSARQAILTASFFFFIAALVGFLYFVTYRRTLEYDPSTGFPARVALMTKLRRKQHLHWSLAVIWVKDLEDIIGFYGIKVAEDVMQKLMDFFASRTAPHSVFRLATGKCAILFEEGDESQLVDLIRSFPVYSPIISNPHVCIHLHAGIATGNAQMVLENAYVACRQAKQQGELLRVYSYENLSGHLDHKNHLLLTNSIHRAIQSQHIQPFYEPRCEPHSNLINQIACTARIFNEFGQLLVAQRLDPILFNSGLSSQLCQILLKRCIERFRKESVHWSIVVPFSAMCDPHFLDLLKGELRRYPTPHRITFEVDEQDLLSNYSVVAAFITQVKAKGVKVLINHVSSGLITVTRVIRLDIDAIMLAPHITEHVCDDCHVAEYVHHMAVQCDVAKVKLCAMDVESAEQYDKLVETRRAFFTRAVCRRFESASTSTIIKASSSSECLTDRIPNTYAQRA</sequence>
<dbReference type="Gene3D" id="3.20.20.450">
    <property type="entry name" value="EAL domain"/>
    <property type="match status" value="1"/>
</dbReference>
<evidence type="ECO:0000259" key="2">
    <source>
        <dbReference type="PROSITE" id="PS50883"/>
    </source>
</evidence>
<keyword evidence="4" id="KW-1185">Reference proteome</keyword>
<protein>
    <submittedName>
        <fullName evidence="3">EAL domain-containing protein</fullName>
    </submittedName>
</protein>
<dbReference type="PANTHER" id="PTHR33121">
    <property type="entry name" value="CYCLIC DI-GMP PHOSPHODIESTERASE PDEF"/>
    <property type="match status" value="1"/>
</dbReference>
<evidence type="ECO:0000313" key="4">
    <source>
        <dbReference type="Proteomes" id="UP000664904"/>
    </source>
</evidence>
<evidence type="ECO:0000313" key="3">
    <source>
        <dbReference type="EMBL" id="QTH70654.1"/>
    </source>
</evidence>
<keyword evidence="1" id="KW-0812">Transmembrane</keyword>
<dbReference type="Pfam" id="PF00563">
    <property type="entry name" value="EAL"/>
    <property type="match status" value="1"/>
</dbReference>
<dbReference type="AlphaFoldDB" id="A0A975DFJ8"/>
<dbReference type="KEGG" id="pxi:J5O05_11995"/>
<dbReference type="SMART" id="SM00052">
    <property type="entry name" value="EAL"/>
    <property type="match status" value="1"/>
</dbReference>
<dbReference type="InterPro" id="IPR029787">
    <property type="entry name" value="Nucleotide_cyclase"/>
</dbReference>
<organism evidence="3 4">
    <name type="scientific">Pseudoalteromonas xiamenensis</name>
    <dbReference type="NCBI Taxonomy" id="882626"/>
    <lineage>
        <taxon>Bacteria</taxon>
        <taxon>Pseudomonadati</taxon>
        <taxon>Pseudomonadota</taxon>
        <taxon>Gammaproteobacteria</taxon>
        <taxon>Alteromonadales</taxon>
        <taxon>Pseudoalteromonadaceae</taxon>
        <taxon>Pseudoalteromonas</taxon>
    </lineage>
</organism>
<dbReference type="InterPro" id="IPR035919">
    <property type="entry name" value="EAL_sf"/>
</dbReference>
<gene>
    <name evidence="3" type="ORF">J5O05_11995</name>
</gene>
<dbReference type="RefSeq" id="WP_208842238.1">
    <property type="nucleotide sequence ID" value="NZ_CP072133.1"/>
</dbReference>
<dbReference type="InterPro" id="IPR050706">
    <property type="entry name" value="Cyclic-di-GMP_PDE-like"/>
</dbReference>
<dbReference type="Gene3D" id="3.30.70.270">
    <property type="match status" value="1"/>
</dbReference>
<keyword evidence="1" id="KW-1133">Transmembrane helix</keyword>
<proteinExistence type="predicted"/>
<dbReference type="PROSITE" id="PS50883">
    <property type="entry name" value="EAL"/>
    <property type="match status" value="1"/>
</dbReference>
<dbReference type="PANTHER" id="PTHR33121:SF79">
    <property type="entry name" value="CYCLIC DI-GMP PHOSPHODIESTERASE PDED-RELATED"/>
    <property type="match status" value="1"/>
</dbReference>
<name>A0A975DFJ8_9GAMM</name>
<reference evidence="3" key="1">
    <citation type="submission" date="2021-03" db="EMBL/GenBank/DDBJ databases">
        <title>Complete Genome of Pseudoalteromonas xiamenensis STKMTI.2, a new potential marine bacterium producing anti-Vibrio compounds.</title>
        <authorList>
            <person name="Handayani D.P."/>
            <person name="Isnansetyo A."/>
            <person name="Istiqomah I."/>
            <person name="Jumina J."/>
        </authorList>
    </citation>
    <scope>NUCLEOTIDE SEQUENCE</scope>
    <source>
        <strain evidence="3">STKMTI.2</strain>
    </source>
</reference>
<dbReference type="Proteomes" id="UP000664904">
    <property type="component" value="Chromosome"/>
</dbReference>
<dbReference type="InterPro" id="IPR043128">
    <property type="entry name" value="Rev_trsase/Diguanyl_cyclase"/>
</dbReference>
<feature type="domain" description="EAL" evidence="2">
    <location>
        <begin position="377"/>
        <end position="632"/>
    </location>
</feature>
<evidence type="ECO:0000256" key="1">
    <source>
        <dbReference type="SAM" id="Phobius"/>
    </source>
</evidence>
<feature type="transmembrane region" description="Helical" evidence="1">
    <location>
        <begin position="12"/>
        <end position="31"/>
    </location>
</feature>
<dbReference type="InterPro" id="IPR001633">
    <property type="entry name" value="EAL_dom"/>
</dbReference>
<feature type="transmembrane region" description="Helical" evidence="1">
    <location>
        <begin position="193"/>
        <end position="213"/>
    </location>
</feature>
<dbReference type="SUPFAM" id="SSF141868">
    <property type="entry name" value="EAL domain-like"/>
    <property type="match status" value="1"/>
</dbReference>
<dbReference type="EMBL" id="CP072133">
    <property type="protein sequence ID" value="QTH70654.1"/>
    <property type="molecule type" value="Genomic_DNA"/>
</dbReference>
<dbReference type="GO" id="GO:0071111">
    <property type="term" value="F:cyclic-guanylate-specific phosphodiesterase activity"/>
    <property type="evidence" value="ECO:0007669"/>
    <property type="project" value="InterPro"/>
</dbReference>
<accession>A0A975DFJ8</accession>